<dbReference type="Proteomes" id="UP001066276">
    <property type="component" value="Chromosome 6"/>
</dbReference>
<evidence type="ECO:0000313" key="3">
    <source>
        <dbReference type="Proteomes" id="UP001066276"/>
    </source>
</evidence>
<comment type="caution">
    <text evidence="2">The sequence shown here is derived from an EMBL/GenBank/DDBJ whole genome shotgun (WGS) entry which is preliminary data.</text>
</comment>
<feature type="region of interest" description="Disordered" evidence="1">
    <location>
        <begin position="1"/>
        <end position="45"/>
    </location>
</feature>
<dbReference type="EMBL" id="JANPWB010000010">
    <property type="protein sequence ID" value="KAJ1135939.1"/>
    <property type="molecule type" value="Genomic_DNA"/>
</dbReference>
<keyword evidence="3" id="KW-1185">Reference proteome</keyword>
<protein>
    <submittedName>
        <fullName evidence="2">Uncharacterized protein</fullName>
    </submittedName>
</protein>
<accession>A0AAV7Q8L1</accession>
<feature type="compositionally biased region" description="Polar residues" evidence="1">
    <location>
        <begin position="15"/>
        <end position="31"/>
    </location>
</feature>
<proteinExistence type="predicted"/>
<sequence>MPAGLKICDDAPTTMRKTGTQSGHSLHSTDTIPPEPVQGQHSRERRSTVLARGTCQHRHGQPVMQLQDSGRAHRQFHPPAPSPTAVVCRGAPIGSVIWDHRSANHSTTVLHPGSGPSHLYQARRGHPRISQPSSRPGARQPYHSLQQCCIFWAPAPPTRRQIRPRSDRSPG</sequence>
<dbReference type="AlphaFoldDB" id="A0AAV7Q8L1"/>
<evidence type="ECO:0000313" key="2">
    <source>
        <dbReference type="EMBL" id="KAJ1135939.1"/>
    </source>
</evidence>
<gene>
    <name evidence="2" type="ORF">NDU88_002368</name>
</gene>
<evidence type="ECO:0000256" key="1">
    <source>
        <dbReference type="SAM" id="MobiDB-lite"/>
    </source>
</evidence>
<name>A0AAV7Q8L1_PLEWA</name>
<organism evidence="2 3">
    <name type="scientific">Pleurodeles waltl</name>
    <name type="common">Iberian ribbed newt</name>
    <dbReference type="NCBI Taxonomy" id="8319"/>
    <lineage>
        <taxon>Eukaryota</taxon>
        <taxon>Metazoa</taxon>
        <taxon>Chordata</taxon>
        <taxon>Craniata</taxon>
        <taxon>Vertebrata</taxon>
        <taxon>Euteleostomi</taxon>
        <taxon>Amphibia</taxon>
        <taxon>Batrachia</taxon>
        <taxon>Caudata</taxon>
        <taxon>Salamandroidea</taxon>
        <taxon>Salamandridae</taxon>
        <taxon>Pleurodelinae</taxon>
        <taxon>Pleurodeles</taxon>
    </lineage>
</organism>
<feature type="region of interest" description="Disordered" evidence="1">
    <location>
        <begin position="111"/>
        <end position="140"/>
    </location>
</feature>
<reference evidence="2" key="1">
    <citation type="journal article" date="2022" name="bioRxiv">
        <title>Sequencing and chromosome-scale assembly of the giantPleurodeles waltlgenome.</title>
        <authorList>
            <person name="Brown T."/>
            <person name="Elewa A."/>
            <person name="Iarovenko S."/>
            <person name="Subramanian E."/>
            <person name="Araus A.J."/>
            <person name="Petzold A."/>
            <person name="Susuki M."/>
            <person name="Suzuki K.-i.T."/>
            <person name="Hayashi T."/>
            <person name="Toyoda A."/>
            <person name="Oliveira C."/>
            <person name="Osipova E."/>
            <person name="Leigh N.D."/>
            <person name="Simon A."/>
            <person name="Yun M.H."/>
        </authorList>
    </citation>
    <scope>NUCLEOTIDE SEQUENCE</scope>
    <source>
        <strain evidence="2">20211129_DDA</strain>
        <tissue evidence="2">Liver</tissue>
    </source>
</reference>